<dbReference type="Proteomes" id="UP000003280">
    <property type="component" value="Unassembled WGS sequence"/>
</dbReference>
<proteinExistence type="predicted"/>
<dbReference type="AlphaFoldDB" id="E0NIX6"/>
<organism evidence="1 2">
    <name type="scientific">Peptoniphilus duerdenii ATCC BAA-1640</name>
    <dbReference type="NCBI Taxonomy" id="862517"/>
    <lineage>
        <taxon>Bacteria</taxon>
        <taxon>Bacillati</taxon>
        <taxon>Bacillota</taxon>
        <taxon>Tissierellia</taxon>
        <taxon>Tissierellales</taxon>
        <taxon>Peptoniphilaceae</taxon>
        <taxon>Peptoniphilus</taxon>
    </lineage>
</organism>
<evidence type="ECO:0000313" key="2">
    <source>
        <dbReference type="Proteomes" id="UP000003280"/>
    </source>
</evidence>
<evidence type="ECO:0000313" key="1">
    <source>
        <dbReference type="EMBL" id="EFM26266.1"/>
    </source>
</evidence>
<dbReference type="EMBL" id="AEEH01000012">
    <property type="protein sequence ID" value="EFM26266.1"/>
    <property type="molecule type" value="Genomic_DNA"/>
</dbReference>
<gene>
    <name evidence="1" type="ORF">HMPREF9225_0115</name>
</gene>
<protein>
    <submittedName>
        <fullName evidence="1">Uncharacterized protein</fullName>
    </submittedName>
</protein>
<comment type="caution">
    <text evidence="1">The sequence shown here is derived from an EMBL/GenBank/DDBJ whole genome shotgun (WGS) entry which is preliminary data.</text>
</comment>
<name>E0NIX6_9FIRM</name>
<reference evidence="1 2" key="1">
    <citation type="submission" date="2010-07" db="EMBL/GenBank/DDBJ databases">
        <authorList>
            <person name="Muzny D."/>
            <person name="Qin X."/>
            <person name="Deng J."/>
            <person name="Jiang H."/>
            <person name="Liu Y."/>
            <person name="Qu J."/>
            <person name="Song X.-Z."/>
            <person name="Zhang L."/>
            <person name="Thornton R."/>
            <person name="Coyle M."/>
            <person name="Francisco L."/>
            <person name="Jackson L."/>
            <person name="Javaid M."/>
            <person name="Korchina V."/>
            <person name="Kovar C."/>
            <person name="Mata R."/>
            <person name="Mathew T."/>
            <person name="Ngo R."/>
            <person name="Nguyen L."/>
            <person name="Nguyen N."/>
            <person name="Okwuonu G."/>
            <person name="Ongeri F."/>
            <person name="Pham C."/>
            <person name="Simmons D."/>
            <person name="Wilczek-Boney K."/>
            <person name="Hale W."/>
            <person name="Jakkamsetti A."/>
            <person name="Pham P."/>
            <person name="Ruth R."/>
            <person name="San Lucas F."/>
            <person name="Warren J."/>
            <person name="Zhang J."/>
            <person name="Zhao Z."/>
            <person name="Zhou C."/>
            <person name="Zhu D."/>
            <person name="Lee S."/>
            <person name="Bess C."/>
            <person name="Blankenburg K."/>
            <person name="Forbes L."/>
            <person name="Fu Q."/>
            <person name="Gubbala S."/>
            <person name="Hirani K."/>
            <person name="Jayaseelan J.C."/>
            <person name="Lara F."/>
            <person name="Munidasa M."/>
            <person name="Palculict T."/>
            <person name="Patil S."/>
            <person name="Pu L.-L."/>
            <person name="Saada N."/>
            <person name="Tang L."/>
            <person name="Weissenberger G."/>
            <person name="Zhu Y."/>
            <person name="Hemphill L."/>
            <person name="Shang Y."/>
            <person name="Youmans B."/>
            <person name="Ayvaz T."/>
            <person name="Ross M."/>
            <person name="Santibanez J."/>
            <person name="Aqrawi P."/>
            <person name="Gross S."/>
            <person name="Joshi V."/>
            <person name="Fowler G."/>
            <person name="Nazareth L."/>
            <person name="Reid J."/>
            <person name="Worley K."/>
            <person name="Petrosino J."/>
            <person name="Highlander S."/>
            <person name="Gibbs R."/>
        </authorList>
    </citation>
    <scope>NUCLEOTIDE SEQUENCE [LARGE SCALE GENOMIC DNA]</scope>
    <source>
        <strain evidence="1 2">ATCC BAA-1640</strain>
    </source>
</reference>
<sequence length="45" mass="4932">MTVVGKRIFIFFGIDGLNIGQILRLTSFAQGDCSWEDFVAFGCGT</sequence>
<keyword evidence="2" id="KW-1185">Reference proteome</keyword>
<dbReference type="HOGENOM" id="CLU_3203244_0_0_9"/>
<accession>E0NIX6</accession>